<evidence type="ECO:0000256" key="1">
    <source>
        <dbReference type="ARBA" id="ARBA00010211"/>
    </source>
</evidence>
<dbReference type="PANTHER" id="PTHR42796:SF4">
    <property type="entry name" value="FUMARYLACETOACETATE HYDROLASE DOMAIN-CONTAINING PROTEIN 2A"/>
    <property type="match status" value="1"/>
</dbReference>
<comment type="pathway">
    <text evidence="7">Aromatic compound metabolism; 4-hydroxyphenylacetate degradation; pyruvate and succinate semialdehyde from 4-hydroxyphenylacetate: step 4/7.</text>
</comment>
<dbReference type="SUPFAM" id="SSF56529">
    <property type="entry name" value="FAH"/>
    <property type="match status" value="1"/>
</dbReference>
<dbReference type="InterPro" id="IPR036663">
    <property type="entry name" value="Fumarylacetoacetase_C_sf"/>
</dbReference>
<comment type="similarity">
    <text evidence="1">Belongs to the FAH family.</text>
</comment>
<evidence type="ECO:0000256" key="2">
    <source>
        <dbReference type="ARBA" id="ARBA00010715"/>
    </source>
</evidence>
<name>A0A449IRP7_PSEFR</name>
<evidence type="ECO:0000256" key="7">
    <source>
        <dbReference type="ARBA" id="ARBA00060569"/>
    </source>
</evidence>
<dbReference type="InterPro" id="IPR011234">
    <property type="entry name" value="Fumarylacetoacetase-like_C"/>
</dbReference>
<evidence type="ECO:0000256" key="4">
    <source>
        <dbReference type="ARBA" id="ARBA00051258"/>
    </source>
</evidence>
<feature type="domain" description="Fumarylacetoacetase-like C-terminal" evidence="9">
    <location>
        <begin position="72"/>
        <end position="277"/>
    </location>
</feature>
<dbReference type="InterPro" id="IPR051121">
    <property type="entry name" value="FAH"/>
</dbReference>
<dbReference type="EC" id="4.3.2.3" evidence="10"/>
<comment type="similarity">
    <text evidence="2">Belongs to the hydratase/decarboxylase family.</text>
</comment>
<dbReference type="GO" id="GO:0008704">
    <property type="term" value="F:5-carboxymethyl-2-hydroxymuconate delta-isomerase activity"/>
    <property type="evidence" value="ECO:0007669"/>
    <property type="project" value="UniProtKB-EC"/>
</dbReference>
<evidence type="ECO:0000256" key="5">
    <source>
        <dbReference type="ARBA" id="ARBA00052790"/>
    </source>
</evidence>
<dbReference type="EMBL" id="CAACYJ010000040">
    <property type="protein sequence ID" value="VFB22045.1"/>
    <property type="molecule type" value="Genomic_DNA"/>
</dbReference>
<proteinExistence type="inferred from homology"/>
<dbReference type="GO" id="GO:0018800">
    <property type="term" value="F:5-oxopent-3-ene-1,2,5-tricarboxylate decarboxylase activity"/>
    <property type="evidence" value="ECO:0007669"/>
    <property type="project" value="UniProtKB-EC"/>
</dbReference>
<evidence type="ECO:0000313" key="11">
    <source>
        <dbReference type="Proteomes" id="UP000330809"/>
    </source>
</evidence>
<evidence type="ECO:0000256" key="6">
    <source>
        <dbReference type="ARBA" id="ARBA00057150"/>
    </source>
</evidence>
<organism evidence="10 11">
    <name type="scientific">Pseudomonas fragi</name>
    <dbReference type="NCBI Taxonomy" id="296"/>
    <lineage>
        <taxon>Bacteria</taxon>
        <taxon>Pseudomonadati</taxon>
        <taxon>Pseudomonadota</taxon>
        <taxon>Gammaproteobacteria</taxon>
        <taxon>Pseudomonadales</taxon>
        <taxon>Pseudomonadaceae</taxon>
        <taxon>Pseudomonas</taxon>
    </lineage>
</organism>
<keyword evidence="3" id="KW-0479">Metal-binding</keyword>
<sequence>MKLFRYVKHDGVYPGMVDSSGQLRDISAHLDDVSRACLSDTELARLCALDERQLPLISTPVRYLPPISDIGKFIAIGLNYLDHAEEAGLAIPSEPLVFFKPVSCISGADDPIVQPPHSRQLDWEVELGVVIGKRARYVPVAQALEHVAGYCVANDVSDRGFQFQSSQWDKGKSSDSFGPLGPWLVTRDEVPDPQNLPMWLEVNGQRRQEGNTQTMIFSVAEIISYCSHYMTLDVGDVIITGTPPGVSMGMKPHPKWLEPGDEVVLSICGLGVQRHVVMRYEAEQA</sequence>
<dbReference type="Gene3D" id="3.90.850.10">
    <property type="entry name" value="Fumarylacetoacetase-like, C-terminal domain"/>
    <property type="match status" value="1"/>
</dbReference>
<dbReference type="GO" id="GO:0050385">
    <property type="term" value="F:ureidoglycolate lyase activity"/>
    <property type="evidence" value="ECO:0007669"/>
    <property type="project" value="UniProtKB-EC"/>
</dbReference>
<accession>A0A449IRP7</accession>
<gene>
    <name evidence="10" type="ORF">NCTC10754_04729</name>
</gene>
<dbReference type="PANTHER" id="PTHR42796">
    <property type="entry name" value="FUMARYLACETOACETATE HYDROLASE DOMAIN-CONTAINING PROTEIN 2A-RELATED"/>
    <property type="match status" value="1"/>
</dbReference>
<reference evidence="10 11" key="1">
    <citation type="submission" date="2019-02" db="EMBL/GenBank/DDBJ databases">
        <authorList>
            <consortium name="Pathogen Informatics"/>
        </authorList>
    </citation>
    <scope>NUCLEOTIDE SEQUENCE [LARGE SCALE GENOMIC DNA]</scope>
    <source>
        <strain evidence="10 11">3012STDY7103891</strain>
    </source>
</reference>
<evidence type="ECO:0000313" key="10">
    <source>
        <dbReference type="EMBL" id="VFB22045.1"/>
    </source>
</evidence>
<comment type="catalytic activity">
    <reaction evidence="4">
        <text>(3E,5R)-5-carboxy-2-oxohept-3-enedioate + H(+) = (4Z)-2-oxohept-4-enedioate + CO2</text>
        <dbReference type="Rhea" id="RHEA:14397"/>
        <dbReference type="ChEBI" id="CHEBI:15378"/>
        <dbReference type="ChEBI" id="CHEBI:16526"/>
        <dbReference type="ChEBI" id="CHEBI:87491"/>
        <dbReference type="ChEBI" id="CHEBI:87507"/>
        <dbReference type="EC" id="4.1.1.68"/>
    </reaction>
</comment>
<dbReference type="AlphaFoldDB" id="A0A449IRP7"/>
<dbReference type="Proteomes" id="UP000330809">
    <property type="component" value="Unassembled WGS sequence"/>
</dbReference>
<dbReference type="FunFam" id="3.90.850.10:FF:000002">
    <property type="entry name" value="2-hydroxyhepta-2,4-diene-1,7-dioate isomerase"/>
    <property type="match status" value="1"/>
</dbReference>
<evidence type="ECO:0000256" key="3">
    <source>
        <dbReference type="ARBA" id="ARBA00022723"/>
    </source>
</evidence>
<comment type="pathway">
    <text evidence="8">Aromatic compound metabolism; 4-hydroxyphenylacetate degradation; pyruvate and succinate semialdehyde from 4-hydroxyphenylacetate: step 5/7.</text>
</comment>
<keyword evidence="10" id="KW-0456">Lyase</keyword>
<protein>
    <submittedName>
        <fullName evidence="10">Ureidoglycolate lyase</fullName>
        <ecNumber evidence="10">4.3.2.3</ecNumber>
    </submittedName>
</protein>
<evidence type="ECO:0000259" key="9">
    <source>
        <dbReference type="Pfam" id="PF01557"/>
    </source>
</evidence>
<dbReference type="RefSeq" id="WP_133145012.1">
    <property type="nucleotide sequence ID" value="NZ_CAACYJ010000040.1"/>
</dbReference>
<dbReference type="Pfam" id="PF01557">
    <property type="entry name" value="FAA_hydrolase"/>
    <property type="match status" value="1"/>
</dbReference>
<comment type="function">
    <text evidence="6">Decarboxylates OPET (5-oxo-pent-3-ene-1,2,5-tricarboxylic acid) into HHDD (2-hydroxy-hept-2,4-diene-1,7-dioate) and isomerizes it to OHED (2-oxo-hept-3-ene-1,7-dioate).</text>
</comment>
<comment type="catalytic activity">
    <reaction evidence="5">
        <text>(2E,4Z)-5-hydroxypenta-2,4-diene-1,2,5-tricarboxylate = (3E,5R)-5-carboxy-2-oxohept-3-enedioate</text>
        <dbReference type="Rhea" id="RHEA:18813"/>
        <dbReference type="ChEBI" id="CHEBI:47961"/>
        <dbReference type="ChEBI" id="CHEBI:87491"/>
        <dbReference type="EC" id="5.3.3.10"/>
    </reaction>
</comment>
<evidence type="ECO:0000256" key="8">
    <source>
        <dbReference type="ARBA" id="ARBA00060680"/>
    </source>
</evidence>
<dbReference type="GO" id="GO:0019752">
    <property type="term" value="P:carboxylic acid metabolic process"/>
    <property type="evidence" value="ECO:0007669"/>
    <property type="project" value="UniProtKB-ARBA"/>
</dbReference>
<dbReference type="GO" id="GO:0046872">
    <property type="term" value="F:metal ion binding"/>
    <property type="evidence" value="ECO:0007669"/>
    <property type="project" value="UniProtKB-KW"/>
</dbReference>